<keyword evidence="2" id="KW-1133">Transmembrane helix</keyword>
<accession>A0AAV1C650</accession>
<keyword evidence="4" id="KW-1185">Reference proteome</keyword>
<evidence type="ECO:0000313" key="3">
    <source>
        <dbReference type="EMBL" id="CAI9090360.1"/>
    </source>
</evidence>
<protein>
    <submittedName>
        <fullName evidence="3">OLC1v1025123C1</fullName>
    </submittedName>
</protein>
<evidence type="ECO:0000313" key="4">
    <source>
        <dbReference type="Proteomes" id="UP001161247"/>
    </source>
</evidence>
<name>A0AAV1C650_OLDCO</name>
<reference evidence="3" key="1">
    <citation type="submission" date="2023-03" db="EMBL/GenBank/DDBJ databases">
        <authorList>
            <person name="Julca I."/>
        </authorList>
    </citation>
    <scope>NUCLEOTIDE SEQUENCE</scope>
</reference>
<organism evidence="3 4">
    <name type="scientific">Oldenlandia corymbosa var. corymbosa</name>
    <dbReference type="NCBI Taxonomy" id="529605"/>
    <lineage>
        <taxon>Eukaryota</taxon>
        <taxon>Viridiplantae</taxon>
        <taxon>Streptophyta</taxon>
        <taxon>Embryophyta</taxon>
        <taxon>Tracheophyta</taxon>
        <taxon>Spermatophyta</taxon>
        <taxon>Magnoliopsida</taxon>
        <taxon>eudicotyledons</taxon>
        <taxon>Gunneridae</taxon>
        <taxon>Pentapetalae</taxon>
        <taxon>asterids</taxon>
        <taxon>lamiids</taxon>
        <taxon>Gentianales</taxon>
        <taxon>Rubiaceae</taxon>
        <taxon>Rubioideae</taxon>
        <taxon>Spermacoceae</taxon>
        <taxon>Hedyotis-Oldenlandia complex</taxon>
        <taxon>Oldenlandia</taxon>
    </lineage>
</organism>
<feature type="region of interest" description="Disordered" evidence="1">
    <location>
        <begin position="46"/>
        <end position="86"/>
    </location>
</feature>
<dbReference type="PANTHER" id="PTHR34379">
    <property type="entry name" value="OS07G0553800 PROTEIN"/>
    <property type="match status" value="1"/>
</dbReference>
<proteinExistence type="predicted"/>
<keyword evidence="2" id="KW-0812">Transmembrane</keyword>
<feature type="transmembrane region" description="Helical" evidence="2">
    <location>
        <begin position="207"/>
        <end position="235"/>
    </location>
</feature>
<feature type="compositionally biased region" description="Basic residues" evidence="1">
    <location>
        <begin position="77"/>
        <end position="86"/>
    </location>
</feature>
<dbReference type="PANTHER" id="PTHR34379:SF6">
    <property type="entry name" value="PROTEIN 3F"/>
    <property type="match status" value="1"/>
</dbReference>
<evidence type="ECO:0000256" key="1">
    <source>
        <dbReference type="SAM" id="MobiDB-lite"/>
    </source>
</evidence>
<dbReference type="EMBL" id="OX459118">
    <property type="protein sequence ID" value="CAI9090360.1"/>
    <property type="molecule type" value="Genomic_DNA"/>
</dbReference>
<dbReference type="AlphaFoldDB" id="A0AAV1C650"/>
<dbReference type="InterPro" id="IPR040411">
    <property type="entry name" value="At5g23160-like"/>
</dbReference>
<gene>
    <name evidence="3" type="ORF">OLC1_LOCUS2533</name>
</gene>
<evidence type="ECO:0000256" key="2">
    <source>
        <dbReference type="SAM" id="Phobius"/>
    </source>
</evidence>
<sequence length="297" mass="33152">MKKSKFVLCFRPPLVIETKENIDDHSSASSDCKDIIVAKKVEKNNGKLPPTLMMSPPPPPPLLKNNGAVRIPSSGRTRTRKGSRKTLSKVLKTMLLDPPARIKGETIREIMTSQERTNDLEQKKTSLEKIEDHKRKNSGCDITIEEDNSTKKIPSNFSSSSSSSSCSCQKEKKKAKITKTKDEKPKGCSLFSKLSSSDYCLDEDMVLLYWVVLASLATIFLGKIFAILLATLWFYVMPCRSATTGCLSPIQPENILLNPSPEIFETPSTTTREFIKKKVIMDGLLQRPQKALNLLTV</sequence>
<keyword evidence="2" id="KW-0472">Membrane</keyword>
<dbReference type="Proteomes" id="UP001161247">
    <property type="component" value="Chromosome 1"/>
</dbReference>